<dbReference type="OrthoDB" id="9768858at2"/>
<dbReference type="InterPro" id="IPR008863">
    <property type="entry name" value="Toxic_anion-R_TelA"/>
</dbReference>
<evidence type="ECO:0000313" key="4">
    <source>
        <dbReference type="EMBL" id="QYY42716.1"/>
    </source>
</evidence>
<reference evidence="4 7" key="2">
    <citation type="submission" date="2021-08" db="EMBL/GenBank/DDBJ databases">
        <title>Complete genome sequence of the strain Aneurinibacillus thermoaerophilus CCM 8960.</title>
        <authorList>
            <person name="Musilova J."/>
            <person name="Kourilova X."/>
            <person name="Pernicova I."/>
            <person name="Bezdicek M."/>
            <person name="Lengerova M."/>
            <person name="Obruca S."/>
            <person name="Sedlar K."/>
        </authorList>
    </citation>
    <scope>NUCLEOTIDE SEQUENCE [LARGE SCALE GENOMIC DNA]</scope>
    <source>
        <strain evidence="4 7">CCM 8960</strain>
    </source>
</reference>
<dbReference type="RefSeq" id="WP_057897304.1">
    <property type="nucleotide sequence ID" value="NZ_CP080764.1"/>
</dbReference>
<dbReference type="PIRSF" id="PIRSF026508">
    <property type="entry name" value="TelA"/>
    <property type="match status" value="1"/>
</dbReference>
<proteinExistence type="inferred from homology"/>
<dbReference type="EMBL" id="CP080764">
    <property type="protein sequence ID" value="QYY42716.1"/>
    <property type="molecule type" value="Genomic_DNA"/>
</dbReference>
<feature type="compositionally biased region" description="Basic and acidic residues" evidence="3">
    <location>
        <begin position="346"/>
        <end position="360"/>
    </location>
</feature>
<gene>
    <name evidence="4" type="ORF">K3F53_18135</name>
    <name evidence="5" type="ORF">SAMN04489735_10588</name>
</gene>
<dbReference type="GeneID" id="97143302"/>
<evidence type="ECO:0000256" key="3">
    <source>
        <dbReference type="SAM" id="MobiDB-lite"/>
    </source>
</evidence>
<dbReference type="EMBL" id="FNDE01000058">
    <property type="protein sequence ID" value="SDH77928.1"/>
    <property type="molecule type" value="Genomic_DNA"/>
</dbReference>
<evidence type="ECO:0000256" key="2">
    <source>
        <dbReference type="PIRNR" id="PIRNR026508"/>
    </source>
</evidence>
<comment type="similarity">
    <text evidence="1 2">Belongs to the TelA family.</text>
</comment>
<reference evidence="5 6" key="1">
    <citation type="submission" date="2016-10" db="EMBL/GenBank/DDBJ databases">
        <authorList>
            <person name="de Groot N.N."/>
        </authorList>
    </citation>
    <scope>NUCLEOTIDE SEQUENCE [LARGE SCALE GENOMIC DNA]</scope>
    <source>
        <strain evidence="5 6">L 420-91</strain>
    </source>
</reference>
<name>A0A1G8F747_ANETH</name>
<dbReference type="Pfam" id="PF05816">
    <property type="entry name" value="TelA"/>
    <property type="match status" value="1"/>
</dbReference>
<organism evidence="5 6">
    <name type="scientific">Aneurinibacillus thermoaerophilus</name>
    <dbReference type="NCBI Taxonomy" id="143495"/>
    <lineage>
        <taxon>Bacteria</taxon>
        <taxon>Bacillati</taxon>
        <taxon>Bacillota</taxon>
        <taxon>Bacilli</taxon>
        <taxon>Bacillales</taxon>
        <taxon>Paenibacillaceae</taxon>
        <taxon>Aneurinibacillus group</taxon>
        <taxon>Aneurinibacillus</taxon>
    </lineage>
</organism>
<sequence length="367" mass="42473">MRQLNLYPSVPAEASFGVNPASLDSLSPQQQIQVKELMFYLTPTKPHVLTQYGAEVQQKMAELADNMLNQVRIQRVEEQIGAILRNLLAKIKEVQPDKLFEEKRGFLNRLFNGSVVKSKERLLVQYQKANYEIERMADMLERLRHQMLRDSTMLEVLYERSREYFNELNIYIVAAREKLKELQQYTLPNLRSKLEAEVAEGDPLKMQELIDMERFADRLEKKLQDLLISQTVALQTAPQIRLIQENYEMLMEKIQSSILTTIPLWKSQMVILLSLVRQRDVLAVQRQAVSASGTLLKQTSAALKEADREISQEQELMIAELEAFKETQRGLLAVVEETLHMQQEGSAKRRQIEQDMDVKPIRSGNTV</sequence>
<keyword evidence="7" id="KW-1185">Reference proteome</keyword>
<dbReference type="PANTHER" id="PTHR38432">
    <property type="entry name" value="TELA-LIKE PROTEIN SAOUHSC_01408"/>
    <property type="match status" value="1"/>
</dbReference>
<dbReference type="PANTHER" id="PTHR38432:SF1">
    <property type="entry name" value="TELA-LIKE PROTEIN SAOUHSC_01408"/>
    <property type="match status" value="1"/>
</dbReference>
<evidence type="ECO:0000256" key="1">
    <source>
        <dbReference type="ARBA" id="ARBA00005541"/>
    </source>
</evidence>
<accession>A0A1G8F747</accession>
<evidence type="ECO:0000313" key="7">
    <source>
        <dbReference type="Proteomes" id="UP000826616"/>
    </source>
</evidence>
<dbReference type="Proteomes" id="UP000826616">
    <property type="component" value="Chromosome"/>
</dbReference>
<dbReference type="Proteomes" id="UP000198956">
    <property type="component" value="Unassembled WGS sequence"/>
</dbReference>
<feature type="region of interest" description="Disordered" evidence="3">
    <location>
        <begin position="344"/>
        <end position="367"/>
    </location>
</feature>
<evidence type="ECO:0000313" key="6">
    <source>
        <dbReference type="Proteomes" id="UP000198956"/>
    </source>
</evidence>
<protein>
    <submittedName>
        <fullName evidence="4">Toxic anion resistance protein</fullName>
    </submittedName>
    <submittedName>
        <fullName evidence="5">Uncharacterized conserved protein YaaN involved in tellurite resistance</fullName>
    </submittedName>
</protein>
<dbReference type="AlphaFoldDB" id="A0A1G8F747"/>
<evidence type="ECO:0000313" key="5">
    <source>
        <dbReference type="EMBL" id="SDH77928.1"/>
    </source>
</evidence>